<evidence type="ECO:0000313" key="10">
    <source>
        <dbReference type="EMBL" id="AMT97635.1"/>
    </source>
</evidence>
<keyword evidence="4 8" id="KW-0812">Transmembrane</keyword>
<keyword evidence="2" id="KW-0813">Transport</keyword>
<dbReference type="SUPFAM" id="SSF103481">
    <property type="entry name" value="Multidrug resistance efflux transporter EmrE"/>
    <property type="match status" value="1"/>
</dbReference>
<dbReference type="Proteomes" id="UP000076104">
    <property type="component" value="Chromosome"/>
</dbReference>
<feature type="transmembrane region" description="Helical" evidence="9">
    <location>
        <begin position="73"/>
        <end position="98"/>
    </location>
</feature>
<sequence>METLITDAQFETGTFNMSPTTIAYVYLAAAITCEVIGTTFLAKSEQFTRLVPTLIMFVLYALSFYALTQTLKVIPLGIAYALWGGLGIVLTSLASVFIFKQSLDAAAVIGIAMIVGGVIVMNLLSNSVVH</sequence>
<keyword evidence="6 9" id="KW-0472">Membrane</keyword>
<keyword evidence="3" id="KW-1003">Cell membrane</keyword>
<feature type="transmembrane region" description="Helical" evidence="9">
    <location>
        <begin position="23"/>
        <end position="42"/>
    </location>
</feature>
<evidence type="ECO:0000256" key="9">
    <source>
        <dbReference type="SAM" id="Phobius"/>
    </source>
</evidence>
<evidence type="ECO:0000256" key="3">
    <source>
        <dbReference type="ARBA" id="ARBA00022475"/>
    </source>
</evidence>
<dbReference type="Gene3D" id="1.10.3730.20">
    <property type="match status" value="1"/>
</dbReference>
<comment type="similarity">
    <text evidence="7 8">Belongs to the drug/metabolite transporter (DMT) superfamily. Small multidrug resistance (SMR) (TC 2.A.7.1) family.</text>
</comment>
<organism evidence="10 11">
    <name type="scientific">Psychrobacter alimentarius</name>
    <dbReference type="NCBI Taxonomy" id="261164"/>
    <lineage>
        <taxon>Bacteria</taxon>
        <taxon>Pseudomonadati</taxon>
        <taxon>Pseudomonadota</taxon>
        <taxon>Gammaproteobacteria</taxon>
        <taxon>Moraxellales</taxon>
        <taxon>Moraxellaceae</taxon>
        <taxon>Psychrobacter</taxon>
    </lineage>
</organism>
<keyword evidence="11" id="KW-1185">Reference proteome</keyword>
<feature type="transmembrane region" description="Helical" evidence="9">
    <location>
        <begin position="49"/>
        <end position="67"/>
    </location>
</feature>
<reference evidence="10 11" key="1">
    <citation type="submission" date="2016-03" db="EMBL/GenBank/DDBJ databases">
        <title>Genome sequencing of Psychrobacter alimentarius PAMC 27889.</title>
        <authorList>
            <person name="Lee J."/>
            <person name="Kim O.-S."/>
        </authorList>
    </citation>
    <scope>NUCLEOTIDE SEQUENCE [LARGE SCALE GENOMIC DNA]</scope>
    <source>
        <strain evidence="10 11">PAMC 27889</strain>
    </source>
</reference>
<comment type="subcellular location">
    <subcellularLocation>
        <location evidence="1 8">Cell membrane</location>
        <topology evidence="1 8">Multi-pass membrane protein</topology>
    </subcellularLocation>
</comment>
<evidence type="ECO:0000256" key="1">
    <source>
        <dbReference type="ARBA" id="ARBA00004651"/>
    </source>
</evidence>
<dbReference type="EMBL" id="CP014945">
    <property type="protein sequence ID" value="AMT97635.1"/>
    <property type="molecule type" value="Genomic_DNA"/>
</dbReference>
<protein>
    <submittedName>
        <fullName evidence="10">Ethidium bromide-methyl viologen resistance protein EmrE</fullName>
    </submittedName>
</protein>
<dbReference type="PANTHER" id="PTHR30561">
    <property type="entry name" value="SMR FAMILY PROTON-DEPENDENT DRUG EFFLUX TRANSPORTER SUGE"/>
    <property type="match status" value="1"/>
</dbReference>
<keyword evidence="5 9" id="KW-1133">Transmembrane helix</keyword>
<accession>A0ABM5ZZK8</accession>
<name>A0ABM5ZZK8_9GAMM</name>
<dbReference type="PANTHER" id="PTHR30561:SF1">
    <property type="entry name" value="MULTIDRUG TRANSPORTER EMRE"/>
    <property type="match status" value="1"/>
</dbReference>
<feature type="transmembrane region" description="Helical" evidence="9">
    <location>
        <begin position="105"/>
        <end position="124"/>
    </location>
</feature>
<evidence type="ECO:0000256" key="4">
    <source>
        <dbReference type="ARBA" id="ARBA00022692"/>
    </source>
</evidence>
<proteinExistence type="inferred from homology"/>
<evidence type="ECO:0000256" key="2">
    <source>
        <dbReference type="ARBA" id="ARBA00022448"/>
    </source>
</evidence>
<dbReference type="InterPro" id="IPR037185">
    <property type="entry name" value="EmrE-like"/>
</dbReference>
<evidence type="ECO:0000256" key="7">
    <source>
        <dbReference type="ARBA" id="ARBA00038032"/>
    </source>
</evidence>
<evidence type="ECO:0000256" key="8">
    <source>
        <dbReference type="RuleBase" id="RU003942"/>
    </source>
</evidence>
<evidence type="ECO:0000313" key="11">
    <source>
        <dbReference type="Proteomes" id="UP000076104"/>
    </source>
</evidence>
<dbReference type="Pfam" id="PF00893">
    <property type="entry name" value="Multi_Drug_Res"/>
    <property type="match status" value="1"/>
</dbReference>
<evidence type="ECO:0000256" key="5">
    <source>
        <dbReference type="ARBA" id="ARBA00022989"/>
    </source>
</evidence>
<evidence type="ECO:0000256" key="6">
    <source>
        <dbReference type="ARBA" id="ARBA00023136"/>
    </source>
</evidence>
<dbReference type="InterPro" id="IPR000390">
    <property type="entry name" value="Small_drug/metabolite_transptr"/>
</dbReference>
<gene>
    <name evidence="10" type="ORF">A3K91_2050</name>
</gene>
<dbReference type="InterPro" id="IPR045324">
    <property type="entry name" value="Small_multidrug_res"/>
</dbReference>